<reference evidence="2 3" key="1">
    <citation type="submission" date="2014-02" db="EMBL/GenBank/DDBJ databases">
        <title>Kosmotoga genome sequencing.</title>
        <authorList>
            <person name="Pollo S.M."/>
            <person name="Charchuk R."/>
            <person name="Nesbo C.L."/>
        </authorList>
    </citation>
    <scope>NUCLEOTIDE SEQUENCE [LARGE SCALE GENOMIC DNA]</scope>
    <source>
        <strain evidence="2 3">S304</strain>
    </source>
</reference>
<gene>
    <name evidence="2" type="ORF">AT15_10355</name>
</gene>
<comment type="caution">
    <text evidence="2">The sequence shown here is derived from an EMBL/GenBank/DDBJ whole genome shotgun (WGS) entry which is preliminary data.</text>
</comment>
<dbReference type="PATRIC" id="fig|1453497.3.peg.2045"/>
<keyword evidence="1" id="KW-1133">Transmembrane helix</keyword>
<feature type="transmembrane region" description="Helical" evidence="1">
    <location>
        <begin position="126"/>
        <end position="145"/>
    </location>
</feature>
<sequence>MTLVFGLILIIMGAVFIFLPQFGLNFWLLFVWLPGVLMEERGLRKNIPGLLVPAGVILVVASILTIETLFPGFTEAGGWALYNFAPAFGLLQLYLAQEKKDRGLLYPIGILSTLTIIFLVSSFANVGAGTLFGIALIAFGVFMLIKRK</sequence>
<proteinExistence type="predicted"/>
<protein>
    <recommendedName>
        <fullName evidence="4">DUF5668 domain-containing protein</fullName>
    </recommendedName>
</protein>
<dbReference type="Proteomes" id="UP000077339">
    <property type="component" value="Unassembled WGS sequence"/>
</dbReference>
<keyword evidence="1" id="KW-0472">Membrane</keyword>
<feature type="transmembrane region" description="Helical" evidence="1">
    <location>
        <begin position="6"/>
        <end position="37"/>
    </location>
</feature>
<evidence type="ECO:0000313" key="3">
    <source>
        <dbReference type="Proteomes" id="UP000077339"/>
    </source>
</evidence>
<dbReference type="STRING" id="1453497.AT15_10355"/>
<feature type="transmembrane region" description="Helical" evidence="1">
    <location>
        <begin position="103"/>
        <end position="120"/>
    </location>
</feature>
<feature type="transmembrane region" description="Helical" evidence="1">
    <location>
        <begin position="49"/>
        <end position="70"/>
    </location>
</feature>
<evidence type="ECO:0000256" key="1">
    <source>
        <dbReference type="SAM" id="Phobius"/>
    </source>
</evidence>
<organism evidence="2 3">
    <name type="scientific">Kosmotoga arenicorallina S304</name>
    <dbReference type="NCBI Taxonomy" id="1453497"/>
    <lineage>
        <taxon>Bacteria</taxon>
        <taxon>Thermotogati</taxon>
        <taxon>Thermotogota</taxon>
        <taxon>Thermotogae</taxon>
        <taxon>Kosmotogales</taxon>
        <taxon>Kosmotogaceae</taxon>
        <taxon>Kosmotoga</taxon>
    </lineage>
</organism>
<keyword evidence="1" id="KW-0812">Transmembrane</keyword>
<evidence type="ECO:0008006" key="4">
    <source>
        <dbReference type="Google" id="ProtNLM"/>
    </source>
</evidence>
<accession>A0A176K1E4</accession>
<name>A0A176K1E4_9BACT</name>
<evidence type="ECO:0000313" key="2">
    <source>
        <dbReference type="EMBL" id="OAA30431.1"/>
    </source>
</evidence>
<keyword evidence="3" id="KW-1185">Reference proteome</keyword>
<feature type="transmembrane region" description="Helical" evidence="1">
    <location>
        <begin position="76"/>
        <end position="96"/>
    </location>
</feature>
<dbReference type="AlphaFoldDB" id="A0A176K1E4"/>
<dbReference type="EMBL" id="JFHK01000009">
    <property type="protein sequence ID" value="OAA30431.1"/>
    <property type="molecule type" value="Genomic_DNA"/>
</dbReference>
<dbReference type="RefSeq" id="WP_068347536.1">
    <property type="nucleotide sequence ID" value="NZ_JFHK01000009.1"/>
</dbReference>
<dbReference type="OrthoDB" id="47386at2"/>